<dbReference type="PANTHER" id="PTHR33116:SF86">
    <property type="entry name" value="REVERSE TRANSCRIPTASE DOMAIN-CONTAINING PROTEIN"/>
    <property type="match status" value="1"/>
</dbReference>
<dbReference type="EMBL" id="LXQA010010678">
    <property type="protein sequence ID" value="MCH86642.1"/>
    <property type="molecule type" value="Genomic_DNA"/>
</dbReference>
<feature type="domain" description="Reverse transcriptase zinc-binding" evidence="1">
    <location>
        <begin position="236"/>
        <end position="330"/>
    </location>
</feature>
<evidence type="ECO:0000259" key="1">
    <source>
        <dbReference type="Pfam" id="PF13966"/>
    </source>
</evidence>
<dbReference type="Proteomes" id="UP000265520">
    <property type="component" value="Unassembled WGS sequence"/>
</dbReference>
<keyword evidence="3" id="KW-1185">Reference proteome</keyword>
<proteinExistence type="predicted"/>
<dbReference type="Pfam" id="PF13966">
    <property type="entry name" value="zf-RVT"/>
    <property type="match status" value="1"/>
</dbReference>
<comment type="caution">
    <text evidence="2">The sequence shown here is derived from an EMBL/GenBank/DDBJ whole genome shotgun (WGS) entry which is preliminary data.</text>
</comment>
<accession>A0A392MGL0</accession>
<evidence type="ECO:0000313" key="2">
    <source>
        <dbReference type="EMBL" id="MCH86642.1"/>
    </source>
</evidence>
<dbReference type="InterPro" id="IPR026960">
    <property type="entry name" value="RVT-Znf"/>
</dbReference>
<evidence type="ECO:0000313" key="3">
    <source>
        <dbReference type="Proteomes" id="UP000265520"/>
    </source>
</evidence>
<name>A0A392MGL0_9FABA</name>
<sequence length="403" mass="46923">MQIKAVECPSKYLGLPAFVGRSKQQVFNFVQDRVWKKLKGWKWNHMSYAAREVLIKAVVQSIPTYVMSCFKLPDSLCDHIESMISMFWWGSKHGERKIHWVAWKYLCKEKKEGGMGFRTIKEFNLAMLAKQGWRFLQNEESLLTRCLKGRYFPRSNFLHATLGYNPSYTWRSIFLPRLEIIDHAGLWKVGDGQNIKIWEDNWLPLQQAQQITQIPLSFNRPPDCFMWGANKAGVLSVRSAYKFLKKRYEVLNSNQSIIPQGSSIWSKLWKIKTIPRHLQLMWRIIHNRLPVREVLFKRGVNCPPLCCLCDGANESIDHLFLGCDWTKTVWFASDLGVNFSACCEATISFSEWVSKVIMHQDIEVVQLVLSICYEIWSVRNTRCFEGADLPNALSCWNNAHKSI</sequence>
<gene>
    <name evidence="2" type="ORF">A2U01_0007501</name>
</gene>
<dbReference type="AlphaFoldDB" id="A0A392MGL0"/>
<protein>
    <submittedName>
        <fullName evidence="2">Putative ribonuclease H protein</fullName>
    </submittedName>
</protein>
<feature type="non-terminal residue" evidence="2">
    <location>
        <position position="403"/>
    </location>
</feature>
<organism evidence="2 3">
    <name type="scientific">Trifolium medium</name>
    <dbReference type="NCBI Taxonomy" id="97028"/>
    <lineage>
        <taxon>Eukaryota</taxon>
        <taxon>Viridiplantae</taxon>
        <taxon>Streptophyta</taxon>
        <taxon>Embryophyta</taxon>
        <taxon>Tracheophyta</taxon>
        <taxon>Spermatophyta</taxon>
        <taxon>Magnoliopsida</taxon>
        <taxon>eudicotyledons</taxon>
        <taxon>Gunneridae</taxon>
        <taxon>Pentapetalae</taxon>
        <taxon>rosids</taxon>
        <taxon>fabids</taxon>
        <taxon>Fabales</taxon>
        <taxon>Fabaceae</taxon>
        <taxon>Papilionoideae</taxon>
        <taxon>50 kb inversion clade</taxon>
        <taxon>NPAAA clade</taxon>
        <taxon>Hologalegina</taxon>
        <taxon>IRL clade</taxon>
        <taxon>Trifolieae</taxon>
        <taxon>Trifolium</taxon>
    </lineage>
</organism>
<reference evidence="2 3" key="1">
    <citation type="journal article" date="2018" name="Front. Plant Sci.">
        <title>Red Clover (Trifolium pratense) and Zigzag Clover (T. medium) - A Picture of Genomic Similarities and Differences.</title>
        <authorList>
            <person name="Dluhosova J."/>
            <person name="Istvanek J."/>
            <person name="Nedelnik J."/>
            <person name="Repkova J."/>
        </authorList>
    </citation>
    <scope>NUCLEOTIDE SEQUENCE [LARGE SCALE GENOMIC DNA]</scope>
    <source>
        <strain evidence="3">cv. 10/8</strain>
        <tissue evidence="2">Leaf</tissue>
    </source>
</reference>
<dbReference type="PANTHER" id="PTHR33116">
    <property type="entry name" value="REVERSE TRANSCRIPTASE ZINC-BINDING DOMAIN-CONTAINING PROTEIN-RELATED-RELATED"/>
    <property type="match status" value="1"/>
</dbReference>